<dbReference type="Proteomes" id="UP001302494">
    <property type="component" value="Chromosome"/>
</dbReference>
<gene>
    <name evidence="1" type="ORF">PQG83_15245</name>
</gene>
<evidence type="ECO:0000313" key="2">
    <source>
        <dbReference type="Proteomes" id="UP001302494"/>
    </source>
</evidence>
<dbReference type="Pfam" id="PF13692">
    <property type="entry name" value="Glyco_trans_1_4"/>
    <property type="match status" value="1"/>
</dbReference>
<protein>
    <submittedName>
        <fullName evidence="1">Glycosyltransferase family 4 protein</fullName>
    </submittedName>
</protein>
<dbReference type="Gene3D" id="3.40.50.2000">
    <property type="entry name" value="Glycogen Phosphorylase B"/>
    <property type="match status" value="1"/>
</dbReference>
<sequence>MAKLFIASLVDPASHPGGAGTYTRGLLAALGSSHVVNLAAPLHPPPGPWYRSRQIMSLARSYISELPALTLFTRQPEFKLRIRKIARSQHFDAALINGGDMLWAIKELPPEIPTVLIAHNLEHQVLTQKLANYPFLSHVLKREIIKQRRYEIEGFRRSRGVIFLSAAEMAWGCNQVPGLRALHVPPMFTDPPIVRQPKPNGHLRLGFLADFAWWPNRQSWKWLMDKILPKVCRPITVHVFGRQSDQIPTRGRVISHGFVQNLREVWEQVDIMVCPIHEGAGVNIKLAESLYNRMPVLATTLAVRGLECPSGPGLTIMDSADEWVAFLSSSQADLLAAEVPSEELSRQFSPDRYREKLENFLTEVIRGNPR</sequence>
<dbReference type="AlphaFoldDB" id="A0AA96GH19"/>
<organism evidence="1 2">
    <name type="scientific">Candidatus Nitrospira neomarina</name>
    <dbReference type="NCBI Taxonomy" id="3020899"/>
    <lineage>
        <taxon>Bacteria</taxon>
        <taxon>Pseudomonadati</taxon>
        <taxon>Nitrospirota</taxon>
        <taxon>Nitrospiria</taxon>
        <taxon>Nitrospirales</taxon>
        <taxon>Nitrospiraceae</taxon>
        <taxon>Nitrospira</taxon>
    </lineage>
</organism>
<name>A0AA96GH19_9BACT</name>
<accession>A0AA96GH19</accession>
<proteinExistence type="predicted"/>
<dbReference type="KEGG" id="nneo:PQG83_15245"/>
<dbReference type="EMBL" id="CP116968">
    <property type="protein sequence ID" value="WNM61102.1"/>
    <property type="molecule type" value="Genomic_DNA"/>
</dbReference>
<evidence type="ECO:0000313" key="1">
    <source>
        <dbReference type="EMBL" id="WNM61102.1"/>
    </source>
</evidence>
<dbReference type="SUPFAM" id="SSF53756">
    <property type="entry name" value="UDP-Glycosyltransferase/glycogen phosphorylase"/>
    <property type="match status" value="1"/>
</dbReference>
<dbReference type="RefSeq" id="WP_312742783.1">
    <property type="nucleotide sequence ID" value="NZ_CP116968.1"/>
</dbReference>
<keyword evidence="2" id="KW-1185">Reference proteome</keyword>
<reference evidence="1 2" key="1">
    <citation type="submission" date="2023-01" db="EMBL/GenBank/DDBJ databases">
        <title>Cultivation and genomic characterization of new, ubiquitous marine nitrite-oxidizing bacteria from the Nitrospirales.</title>
        <authorList>
            <person name="Mueller A.J."/>
            <person name="Daebeler A."/>
            <person name="Herbold C.W."/>
            <person name="Kirkegaard R.H."/>
            <person name="Daims H."/>
        </authorList>
    </citation>
    <scope>NUCLEOTIDE SEQUENCE [LARGE SCALE GENOMIC DNA]</scope>
    <source>
        <strain evidence="1 2">DK</strain>
    </source>
</reference>